<reference evidence="2 3" key="1">
    <citation type="submission" date="2017-07" db="EMBL/GenBank/DDBJ databases">
        <title>Tamlnaduibacter salinus (Mi-7) genome sequencing.</title>
        <authorList>
            <person name="Verma A."/>
            <person name="Krishnamurthi S."/>
        </authorList>
    </citation>
    <scope>NUCLEOTIDE SEQUENCE [LARGE SCALE GENOMIC DNA]</scope>
    <source>
        <strain evidence="2 3">Mi-7</strain>
    </source>
</reference>
<proteinExistence type="predicted"/>
<organism evidence="2 3">
    <name type="scientific">Tamilnaduibacter salinus</name>
    <dbReference type="NCBI Taxonomy" id="1484056"/>
    <lineage>
        <taxon>Bacteria</taxon>
        <taxon>Pseudomonadati</taxon>
        <taxon>Pseudomonadota</taxon>
        <taxon>Gammaproteobacteria</taxon>
        <taxon>Pseudomonadales</taxon>
        <taxon>Marinobacteraceae</taxon>
        <taxon>Tamilnaduibacter</taxon>
    </lineage>
</organism>
<evidence type="ECO:0000256" key="1">
    <source>
        <dbReference type="SAM" id="Phobius"/>
    </source>
</evidence>
<keyword evidence="1" id="KW-0812">Transmembrane</keyword>
<protein>
    <submittedName>
        <fullName evidence="2">Uncharacterized protein</fullName>
    </submittedName>
</protein>
<accession>A0A2A2I2K1</accession>
<evidence type="ECO:0000313" key="3">
    <source>
        <dbReference type="Proteomes" id="UP000218332"/>
    </source>
</evidence>
<evidence type="ECO:0000313" key="2">
    <source>
        <dbReference type="EMBL" id="PAV25253.1"/>
    </source>
</evidence>
<dbReference type="EMBL" id="NMPM01000070">
    <property type="protein sequence ID" value="PAV25253.1"/>
    <property type="molecule type" value="Genomic_DNA"/>
</dbReference>
<comment type="caution">
    <text evidence="2">The sequence shown here is derived from an EMBL/GenBank/DDBJ whole genome shotgun (WGS) entry which is preliminary data.</text>
</comment>
<keyword evidence="1" id="KW-1133">Transmembrane helix</keyword>
<feature type="transmembrane region" description="Helical" evidence="1">
    <location>
        <begin position="76"/>
        <end position="97"/>
    </location>
</feature>
<dbReference type="Proteomes" id="UP000218332">
    <property type="component" value="Unassembled WGS sequence"/>
</dbReference>
<gene>
    <name evidence="2" type="ORF">CF392_11865</name>
</gene>
<keyword evidence="3" id="KW-1185">Reference proteome</keyword>
<keyword evidence="1" id="KW-0472">Membrane</keyword>
<sequence length="121" mass="13090">MMSDSNRETGRVGQRMFPVSFMRNRLNLVLLLVVLFAGATACYQADFASGPAYSHIGIGLSEDAGVGEDGTSPLGILPGLCWVFLLAIPRCLGRLPLLPGRRVRPRLITYPALPQGPPRRA</sequence>
<dbReference type="AlphaFoldDB" id="A0A2A2I2K1"/>
<name>A0A2A2I2K1_9GAMM</name>